<reference evidence="5" key="1">
    <citation type="journal article" date="2019" name="Int. J. Syst. Evol. Microbiol.">
        <title>The Global Catalogue of Microorganisms (GCM) 10K type strain sequencing project: providing services to taxonomists for standard genome sequencing and annotation.</title>
        <authorList>
            <consortium name="The Broad Institute Genomics Platform"/>
            <consortium name="The Broad Institute Genome Sequencing Center for Infectious Disease"/>
            <person name="Wu L."/>
            <person name="Ma J."/>
        </authorList>
    </citation>
    <scope>NUCLEOTIDE SEQUENCE [LARGE SCALE GENOMIC DNA]</scope>
    <source>
        <strain evidence="5">KCTC 42501</strain>
    </source>
</reference>
<dbReference type="Proteomes" id="UP001595729">
    <property type="component" value="Unassembled WGS sequence"/>
</dbReference>
<keyword evidence="2" id="KW-1133">Transmembrane helix</keyword>
<comment type="caution">
    <text evidence="4">The sequence shown here is derived from an EMBL/GenBank/DDBJ whole genome shotgun (WGS) entry which is preliminary data.</text>
</comment>
<feature type="compositionally biased region" description="Basic and acidic residues" evidence="1">
    <location>
        <begin position="193"/>
        <end position="202"/>
    </location>
</feature>
<evidence type="ECO:0000256" key="3">
    <source>
        <dbReference type="SAM" id="SignalP"/>
    </source>
</evidence>
<keyword evidence="3" id="KW-0732">Signal</keyword>
<evidence type="ECO:0000313" key="4">
    <source>
        <dbReference type="EMBL" id="MFC3686056.1"/>
    </source>
</evidence>
<sequence>MRQILVGSILLSTALGGSAATLGRHSGAVVIGRPLDIRVQAIAAPGEDLSALCLQADVFFGDNQLGPSSVRTTTQHNAPDAEASVRIQTTVPVNEPVVSVVVKAGCASPFSRRYVLLADFLSEPATASQTAPAFSGSQEAPNPSPSPGAGSTASPRTSTGSAAGSAGSAAASTRSTAPASSSSRPRPSSVVRKPAEPSRDAAPRLQLDPVDVSLAIERDPVLKLSLSLLSEPASNPQERAAAEQLWKALNASPEDILRDAQKLVVLEAESKGLREQEARNKAVMKDMQARLEQSRFMSWAAYALGALLLLALGALAWLWRRRAAVGVAGTTQKDWWTSGAAKAAKVPADKPIGSVAARGLDLDLDLDADSGLDELGPMRRGAGDSGAMPLSNSERRDFRTSHIGVSRSVATEELFDVQQQSDFFVSLGEFDQAIGVLKTHLHESQEPSALAYLDLFKLYHRLGRRDEYEKLREEFNHQFNASAPPFDQYSDSNRGLEAYETAFGRIQALWPQPKVLDVIEKSIFKDATDPESEVFDLEAYRELLLLHAIAKDVIQRDSSTPSSDFQHTAIRPLKAAGPKMAAAAAAAAASERVTEPMDEIPHASPRLGLDIDLDALHDASAFEASLPDVAVPVEPTAKPALSAGMSAAESADMGNLIDFEVLDFMPPDDGDIQPGKDTQSK</sequence>
<accession>A0ABV7WBR2</accession>
<keyword evidence="2" id="KW-0812">Transmembrane</keyword>
<protein>
    <recommendedName>
        <fullName evidence="6">Tetratricopeptide repeat protein</fullName>
    </recommendedName>
</protein>
<name>A0ABV7WBR2_9BURK</name>
<proteinExistence type="predicted"/>
<feature type="compositionally biased region" description="Polar residues" evidence="1">
    <location>
        <begin position="129"/>
        <end position="139"/>
    </location>
</feature>
<feature type="chain" id="PRO_5046949257" description="Tetratricopeptide repeat protein" evidence="3">
    <location>
        <begin position="20"/>
        <end position="681"/>
    </location>
</feature>
<feature type="compositionally biased region" description="Low complexity" evidence="1">
    <location>
        <begin position="147"/>
        <end position="189"/>
    </location>
</feature>
<evidence type="ECO:0000313" key="5">
    <source>
        <dbReference type="Proteomes" id="UP001595729"/>
    </source>
</evidence>
<organism evidence="4 5">
    <name type="scientific">Hydrogenophaga luteola</name>
    <dbReference type="NCBI Taxonomy" id="1591122"/>
    <lineage>
        <taxon>Bacteria</taxon>
        <taxon>Pseudomonadati</taxon>
        <taxon>Pseudomonadota</taxon>
        <taxon>Betaproteobacteria</taxon>
        <taxon>Burkholderiales</taxon>
        <taxon>Comamonadaceae</taxon>
        <taxon>Hydrogenophaga</taxon>
    </lineage>
</organism>
<keyword evidence="5" id="KW-1185">Reference proteome</keyword>
<feature type="region of interest" description="Disordered" evidence="1">
    <location>
        <begin position="129"/>
        <end position="204"/>
    </location>
</feature>
<feature type="signal peptide" evidence="3">
    <location>
        <begin position="1"/>
        <end position="19"/>
    </location>
</feature>
<dbReference type="EMBL" id="JBHRXX010000009">
    <property type="protein sequence ID" value="MFC3686056.1"/>
    <property type="molecule type" value="Genomic_DNA"/>
</dbReference>
<evidence type="ECO:0000256" key="1">
    <source>
        <dbReference type="SAM" id="MobiDB-lite"/>
    </source>
</evidence>
<feature type="transmembrane region" description="Helical" evidence="2">
    <location>
        <begin position="299"/>
        <end position="319"/>
    </location>
</feature>
<evidence type="ECO:0000256" key="2">
    <source>
        <dbReference type="SAM" id="Phobius"/>
    </source>
</evidence>
<keyword evidence="2" id="KW-0472">Membrane</keyword>
<evidence type="ECO:0008006" key="6">
    <source>
        <dbReference type="Google" id="ProtNLM"/>
    </source>
</evidence>
<gene>
    <name evidence="4" type="ORF">ACFOPI_20865</name>
</gene>